<keyword evidence="3" id="KW-1185">Reference proteome</keyword>
<gene>
    <name evidence="2" type="ORF">MCHLO_04104</name>
</gene>
<evidence type="ECO:0000313" key="3">
    <source>
        <dbReference type="Proteomes" id="UP000815677"/>
    </source>
</evidence>
<protein>
    <submittedName>
        <fullName evidence="2">Uncharacterized protein</fullName>
    </submittedName>
</protein>
<feature type="region of interest" description="Disordered" evidence="1">
    <location>
        <begin position="154"/>
        <end position="197"/>
    </location>
</feature>
<reference evidence="2" key="1">
    <citation type="submission" date="2014-09" db="EMBL/GenBank/DDBJ databases">
        <title>Genome sequence of the luminous mushroom Mycena chlorophos for searching fungal bioluminescence genes.</title>
        <authorList>
            <person name="Tanaka Y."/>
            <person name="Kasuga D."/>
            <person name="Oba Y."/>
            <person name="Hase S."/>
            <person name="Sato K."/>
            <person name="Oba Y."/>
            <person name="Sakakibara Y."/>
        </authorList>
    </citation>
    <scope>NUCLEOTIDE SEQUENCE</scope>
</reference>
<accession>A0ABQ0L654</accession>
<feature type="compositionally biased region" description="Basic and acidic residues" evidence="1">
    <location>
        <begin position="170"/>
        <end position="181"/>
    </location>
</feature>
<organism evidence="2 3">
    <name type="scientific">Mycena chlorophos</name>
    <name type="common">Agaric fungus</name>
    <name type="synonym">Agaricus chlorophos</name>
    <dbReference type="NCBI Taxonomy" id="658473"/>
    <lineage>
        <taxon>Eukaryota</taxon>
        <taxon>Fungi</taxon>
        <taxon>Dikarya</taxon>
        <taxon>Basidiomycota</taxon>
        <taxon>Agaricomycotina</taxon>
        <taxon>Agaricomycetes</taxon>
        <taxon>Agaricomycetidae</taxon>
        <taxon>Agaricales</taxon>
        <taxon>Marasmiineae</taxon>
        <taxon>Mycenaceae</taxon>
        <taxon>Mycena</taxon>
    </lineage>
</organism>
<dbReference type="Proteomes" id="UP000815677">
    <property type="component" value="Unassembled WGS sequence"/>
</dbReference>
<name>A0ABQ0L654_MYCCL</name>
<sequence>MSATESFDDRPYFKEYLAPPAVGGGAIDRSSSVNDVDNGPEYPSQNIEIKVFVKDRRSAGNEPVSQRLTVTATEQGFEFPEAAWNVKLTDLFTALQESPARLGGVGKLMFRDPDELDEEFWIVLVCFSSRNPPIYSPQHEFLAVSEDRKLHLRVVPDEETPTSPKGKRRAVSEPETDHSEPSTDLDTAGSDAETYPLVRARKRAKKAERKLSQDIQKLQKKISKLPGYSDFTKARGARKIKNAQAVLYWKFIATTTAKFMGEKTPKKAICEALKIKEGTHRTGMIATKILDEHASDNGVAQRMKTEDGSVALFKFLEGLGKVEA</sequence>
<dbReference type="EMBL" id="DF842602">
    <property type="protein sequence ID" value="GAT46596.1"/>
    <property type="molecule type" value="Genomic_DNA"/>
</dbReference>
<evidence type="ECO:0000256" key="1">
    <source>
        <dbReference type="SAM" id="MobiDB-lite"/>
    </source>
</evidence>
<proteinExistence type="predicted"/>
<evidence type="ECO:0000313" key="2">
    <source>
        <dbReference type="EMBL" id="GAT46596.1"/>
    </source>
</evidence>
<feature type="region of interest" description="Disordered" evidence="1">
    <location>
        <begin position="21"/>
        <end position="41"/>
    </location>
</feature>